<dbReference type="Proteomes" id="UP000008810">
    <property type="component" value="Chromosome 2"/>
</dbReference>
<reference evidence="3" key="3">
    <citation type="submission" date="2018-08" db="UniProtKB">
        <authorList>
            <consortium name="EnsemblPlants"/>
        </authorList>
    </citation>
    <scope>IDENTIFICATION</scope>
    <source>
        <strain evidence="3">cv. Bd21</strain>
    </source>
</reference>
<gene>
    <name evidence="2" type="ORF">BRADI_2g15995v3</name>
</gene>
<protein>
    <recommendedName>
        <fullName evidence="1">KIB1-4 beta-propeller domain-containing protein</fullName>
    </recommendedName>
</protein>
<dbReference type="EnsemblPlants" id="KQK04798">
    <property type="protein sequence ID" value="KQK04798"/>
    <property type="gene ID" value="BRADI_2g15995v3"/>
</dbReference>
<reference evidence="2" key="2">
    <citation type="submission" date="2017-06" db="EMBL/GenBank/DDBJ databases">
        <title>WGS assembly of Brachypodium distachyon.</title>
        <authorList>
            <consortium name="The International Brachypodium Initiative"/>
            <person name="Lucas S."/>
            <person name="Harmon-Smith M."/>
            <person name="Lail K."/>
            <person name="Tice H."/>
            <person name="Grimwood J."/>
            <person name="Bruce D."/>
            <person name="Barry K."/>
            <person name="Shu S."/>
            <person name="Lindquist E."/>
            <person name="Wang M."/>
            <person name="Pitluck S."/>
            <person name="Vogel J.P."/>
            <person name="Garvin D.F."/>
            <person name="Mockler T.C."/>
            <person name="Schmutz J."/>
            <person name="Rokhsar D."/>
            <person name="Bevan M.W."/>
        </authorList>
    </citation>
    <scope>NUCLEOTIDE SEQUENCE</scope>
    <source>
        <strain evidence="2">Bd21</strain>
    </source>
</reference>
<dbReference type="PANTHER" id="PTHR33110">
    <property type="entry name" value="F-BOX/KELCH-REPEAT PROTEIN-RELATED"/>
    <property type="match status" value="1"/>
</dbReference>
<dbReference type="PANTHER" id="PTHR33110:SF121">
    <property type="entry name" value="DUF295 DOMAIN-CONTAINING PROTEIN"/>
    <property type="match status" value="1"/>
</dbReference>
<keyword evidence="4" id="KW-1185">Reference proteome</keyword>
<feature type="domain" description="KIB1-4 beta-propeller" evidence="1">
    <location>
        <begin position="63"/>
        <end position="347"/>
    </location>
</feature>
<accession>A0A0Q3MKE1</accession>
<name>A0A0Q3MKE1_BRADI</name>
<dbReference type="EMBL" id="CM000881">
    <property type="protein sequence ID" value="KQK04798.2"/>
    <property type="molecule type" value="Genomic_DNA"/>
</dbReference>
<dbReference type="InParanoid" id="A0A0Q3MKE1"/>
<dbReference type="InterPro" id="IPR005174">
    <property type="entry name" value="KIB1-4_b-propeller"/>
</dbReference>
<dbReference type="Gramene" id="KQK04798">
    <property type="protein sequence ID" value="KQK04798"/>
    <property type="gene ID" value="BRADI_2g15995v3"/>
</dbReference>
<evidence type="ECO:0000313" key="3">
    <source>
        <dbReference type="EnsemblPlants" id="KQK04798"/>
    </source>
</evidence>
<evidence type="ECO:0000313" key="2">
    <source>
        <dbReference type="EMBL" id="KQK04798.2"/>
    </source>
</evidence>
<dbReference type="OrthoDB" id="591341at2759"/>
<proteinExistence type="predicted"/>
<organism evidence="2">
    <name type="scientific">Brachypodium distachyon</name>
    <name type="common">Purple false brome</name>
    <name type="synonym">Trachynia distachya</name>
    <dbReference type="NCBI Taxonomy" id="15368"/>
    <lineage>
        <taxon>Eukaryota</taxon>
        <taxon>Viridiplantae</taxon>
        <taxon>Streptophyta</taxon>
        <taxon>Embryophyta</taxon>
        <taxon>Tracheophyta</taxon>
        <taxon>Spermatophyta</taxon>
        <taxon>Magnoliopsida</taxon>
        <taxon>Liliopsida</taxon>
        <taxon>Poales</taxon>
        <taxon>Poaceae</taxon>
        <taxon>BOP clade</taxon>
        <taxon>Pooideae</taxon>
        <taxon>Stipodae</taxon>
        <taxon>Brachypodieae</taxon>
        <taxon>Brachypodium</taxon>
    </lineage>
</organism>
<dbReference type="Pfam" id="PF03478">
    <property type="entry name" value="Beta-prop_KIB1-4"/>
    <property type="match status" value="1"/>
</dbReference>
<evidence type="ECO:0000313" key="4">
    <source>
        <dbReference type="Proteomes" id="UP000008810"/>
    </source>
</evidence>
<reference evidence="2 3" key="1">
    <citation type="journal article" date="2010" name="Nature">
        <title>Genome sequencing and analysis of the model grass Brachypodium distachyon.</title>
        <authorList>
            <consortium name="International Brachypodium Initiative"/>
        </authorList>
    </citation>
    <scope>NUCLEOTIDE SEQUENCE [LARGE SCALE GENOMIC DNA]</scope>
    <source>
        <strain evidence="2 3">Bd21</strain>
    </source>
</reference>
<evidence type="ECO:0000259" key="1">
    <source>
        <dbReference type="Pfam" id="PF03478"/>
    </source>
</evidence>
<dbReference type="AlphaFoldDB" id="A0A0Q3MKE1"/>
<sequence>MARPNLLWQDLDADILSEIAGHLPCMVDRVSMSLAWRRVIPPPLHQRQRLLPVISDLYCVVHGETHRLRVAGDTGGARFFGAYEGGWLFLALQHHRGHEIENIHNGRRILVPDSVTWVRVEVGEEEPSGAAYRDPEAGPMVIFAAALSSSPVGSDAPCVAAAIIQSADTSHFPLMPQIAFWLVEDGAERHQIAAARAHQGGFFHFLTSGENLISIRQEQAMAMGTLQEIFHLFQPREPVECGENEVLAGRYLVESRGELLLVVRCSVVQSTFGHGQASRFLVFQITRHLQQQRRQVATGGKVEILTWTLLPGLNGRMIFLAHGCSRSYDVADFPGCEEGVYYLDDTRSLSPTFRSYLCSDNGMCPGNGDSIRRLFQYRAASANSSPVWFLA</sequence>